<sequence>MEGDHPVMTLLEGLTRSIHELSQNMANQNHEFCSLMMEQLYQQHHNREFKIEGESMPTYHGRPNESVDEFIFEAKLFMSGKNIDYNRHANQTRIVAMLASNLRSGAASWYHSRVTVDQRPIMDIDEFERVLTAEFIPPDQQQRLRAALRACLQTGHVDDYVARFRKIIAQVRDMSQLDKVDRFVEGLKTETKKEVNYLRCTTLT</sequence>
<comment type="caution">
    <text evidence="1">The sequence shown here is derived from an EMBL/GenBank/DDBJ whole genome shotgun (WGS) entry which is preliminary data.</text>
</comment>
<evidence type="ECO:0000313" key="2">
    <source>
        <dbReference type="Proteomes" id="UP001163321"/>
    </source>
</evidence>
<evidence type="ECO:0000313" key="1">
    <source>
        <dbReference type="EMBL" id="KAI9919698.1"/>
    </source>
</evidence>
<keyword evidence="2" id="KW-1185">Reference proteome</keyword>
<dbReference type="EMBL" id="CM047590">
    <property type="protein sequence ID" value="KAI9919698.1"/>
    <property type="molecule type" value="Genomic_DNA"/>
</dbReference>
<dbReference type="Proteomes" id="UP001163321">
    <property type="component" value="Chromosome 11"/>
</dbReference>
<gene>
    <name evidence="1" type="ORF">PsorP6_017721</name>
</gene>
<reference evidence="1 2" key="1">
    <citation type="journal article" date="2022" name="bioRxiv">
        <title>The genome of the oomycete Peronosclerospora sorghi, a cosmopolitan pathogen of maize and sorghum, is inflated with dispersed pseudogenes.</title>
        <authorList>
            <person name="Fletcher K."/>
            <person name="Martin F."/>
            <person name="Isakeit T."/>
            <person name="Cavanaugh K."/>
            <person name="Magill C."/>
            <person name="Michelmore R."/>
        </authorList>
    </citation>
    <scope>NUCLEOTIDE SEQUENCE [LARGE SCALE GENOMIC DNA]</scope>
    <source>
        <strain evidence="1">P6</strain>
    </source>
</reference>
<organism evidence="1 2">
    <name type="scientific">Peronosclerospora sorghi</name>
    <dbReference type="NCBI Taxonomy" id="230839"/>
    <lineage>
        <taxon>Eukaryota</taxon>
        <taxon>Sar</taxon>
        <taxon>Stramenopiles</taxon>
        <taxon>Oomycota</taxon>
        <taxon>Peronosporomycetes</taxon>
        <taxon>Peronosporales</taxon>
        <taxon>Peronosporaceae</taxon>
        <taxon>Peronosclerospora</taxon>
    </lineage>
</organism>
<proteinExistence type="predicted"/>
<name>A0ACC0WP67_9STRA</name>
<protein>
    <submittedName>
        <fullName evidence="1">Uncharacterized protein</fullName>
    </submittedName>
</protein>
<accession>A0ACC0WP67</accession>